<evidence type="ECO:0000256" key="2">
    <source>
        <dbReference type="SAM" id="SignalP"/>
    </source>
</evidence>
<keyword evidence="4" id="KW-1185">Reference proteome</keyword>
<dbReference type="eggNOG" id="ENOG5033VAE">
    <property type="taxonomic scope" value="Bacteria"/>
</dbReference>
<dbReference type="RefSeq" id="WP_005941336.1">
    <property type="nucleotide sequence ID" value="NZ_ATVK01000015.1"/>
</dbReference>
<gene>
    <name evidence="3" type="ORF">GOHSU_29_00120</name>
</gene>
<dbReference type="Proteomes" id="UP000053405">
    <property type="component" value="Unassembled WGS sequence"/>
</dbReference>
<accession>L7LAV7</accession>
<dbReference type="AlphaFoldDB" id="L7LAV7"/>
<feature type="region of interest" description="Disordered" evidence="1">
    <location>
        <begin position="72"/>
        <end position="106"/>
    </location>
</feature>
<organism evidence="3 4">
    <name type="scientific">Gordonia hirsuta DSM 44140 = NBRC 16056</name>
    <dbReference type="NCBI Taxonomy" id="1121927"/>
    <lineage>
        <taxon>Bacteria</taxon>
        <taxon>Bacillati</taxon>
        <taxon>Actinomycetota</taxon>
        <taxon>Actinomycetes</taxon>
        <taxon>Mycobacteriales</taxon>
        <taxon>Gordoniaceae</taxon>
        <taxon>Gordonia</taxon>
    </lineage>
</organism>
<dbReference type="STRING" id="1121927.GOHSU_29_00120"/>
<feature type="chain" id="PRO_5038441075" evidence="2">
    <location>
        <begin position="25"/>
        <end position="185"/>
    </location>
</feature>
<dbReference type="PROSITE" id="PS51257">
    <property type="entry name" value="PROKAR_LIPOPROTEIN"/>
    <property type="match status" value="1"/>
</dbReference>
<keyword evidence="2" id="KW-0732">Signal</keyword>
<reference evidence="3 4" key="1">
    <citation type="submission" date="2012-12" db="EMBL/GenBank/DDBJ databases">
        <title>Whole genome shotgun sequence of Gordonia hirsuta NBRC 16056.</title>
        <authorList>
            <person name="Isaki-Nakamura S."/>
            <person name="Hosoyama A."/>
            <person name="Tsuchikane K."/>
            <person name="Katsumata H."/>
            <person name="Baba S."/>
            <person name="Yamazaki S."/>
            <person name="Fujita N."/>
        </authorList>
    </citation>
    <scope>NUCLEOTIDE SEQUENCE [LARGE SCALE GENOMIC DNA]</scope>
    <source>
        <strain evidence="3 4">NBRC 16056</strain>
    </source>
</reference>
<dbReference type="OrthoDB" id="4381002at2"/>
<evidence type="ECO:0000313" key="3">
    <source>
        <dbReference type="EMBL" id="GAC58029.1"/>
    </source>
</evidence>
<comment type="caution">
    <text evidence="3">The sequence shown here is derived from an EMBL/GenBank/DDBJ whole genome shotgun (WGS) entry which is preliminary data.</text>
</comment>
<dbReference type="EMBL" id="BANT01000029">
    <property type="protein sequence ID" value="GAC58029.1"/>
    <property type="molecule type" value="Genomic_DNA"/>
</dbReference>
<evidence type="ECO:0000313" key="4">
    <source>
        <dbReference type="Proteomes" id="UP000053405"/>
    </source>
</evidence>
<name>L7LAV7_9ACTN</name>
<evidence type="ECO:0000256" key="1">
    <source>
        <dbReference type="SAM" id="MobiDB-lite"/>
    </source>
</evidence>
<protein>
    <submittedName>
        <fullName evidence="3">Uncharacterized protein</fullName>
    </submittedName>
</protein>
<proteinExistence type="predicted"/>
<sequence length="185" mass="18785">MTGKFSRGLVLCAALVATAVGISACGDSSTATAPLTQDATIATMPGHSPAASAGSAEQSAASSAAAASSSAHAAASRASTELPATKPEASSSAPGNPEGGRSDLTDKEKKYLAALERDKVSFMGDDDKNVALTWGHYVCQERKKKTDPTVIRVYVRAGVGPMTKSEQEAGVQADKLIAAAEKNLC</sequence>
<feature type="signal peptide" evidence="2">
    <location>
        <begin position="1"/>
        <end position="24"/>
    </location>
</feature>